<accession>A0ABX8A4M0</accession>
<reference evidence="3 4" key="1">
    <citation type="submission" date="2019-02" db="EMBL/GenBank/DDBJ databases">
        <title>Emended description of the genus Rhodopseudomonas and description of Rhodopseudomonas albus sp. nov., a non-phototrophic, heavy-metal-tolerant bacterium isolated from garden soil.</title>
        <authorList>
            <person name="Bao Z."/>
            <person name="Cao W.W."/>
            <person name="Sato Y."/>
            <person name="Nishizawa T."/>
            <person name="Zhao J."/>
            <person name="Guo Y."/>
            <person name="Ohta H."/>
        </authorList>
    </citation>
    <scope>NUCLEOTIDE SEQUENCE [LARGE SCALE GENOMIC DNA]</scope>
    <source>
        <strain evidence="3 4">SK50-23</strain>
    </source>
</reference>
<feature type="transmembrane region" description="Helical" evidence="1">
    <location>
        <begin position="187"/>
        <end position="212"/>
    </location>
</feature>
<protein>
    <submittedName>
        <fullName evidence="3">Uncharacterized protein</fullName>
    </submittedName>
</protein>
<keyword evidence="2" id="KW-0732">Signal</keyword>
<dbReference type="Proteomes" id="UP000682843">
    <property type="component" value="Chromosome"/>
</dbReference>
<proteinExistence type="predicted"/>
<keyword evidence="1" id="KW-0812">Transmembrane</keyword>
<keyword evidence="4" id="KW-1185">Reference proteome</keyword>
<keyword evidence="1" id="KW-0472">Membrane</keyword>
<evidence type="ECO:0000313" key="3">
    <source>
        <dbReference type="EMBL" id="QUS38487.1"/>
    </source>
</evidence>
<evidence type="ECO:0000256" key="2">
    <source>
        <dbReference type="SAM" id="SignalP"/>
    </source>
</evidence>
<gene>
    <name evidence="3" type="ORF">RPMA_06310</name>
</gene>
<evidence type="ECO:0000256" key="1">
    <source>
        <dbReference type="SAM" id="Phobius"/>
    </source>
</evidence>
<dbReference type="RefSeq" id="WP_211912027.1">
    <property type="nucleotide sequence ID" value="NZ_CP036498.1"/>
</dbReference>
<feature type="chain" id="PRO_5047270671" evidence="2">
    <location>
        <begin position="22"/>
        <end position="221"/>
    </location>
</feature>
<feature type="signal peptide" evidence="2">
    <location>
        <begin position="1"/>
        <end position="21"/>
    </location>
</feature>
<organism evidence="3 4">
    <name type="scientific">Tardiphaga alba</name>
    <dbReference type="NCBI Taxonomy" id="340268"/>
    <lineage>
        <taxon>Bacteria</taxon>
        <taxon>Pseudomonadati</taxon>
        <taxon>Pseudomonadota</taxon>
        <taxon>Alphaproteobacteria</taxon>
        <taxon>Hyphomicrobiales</taxon>
        <taxon>Nitrobacteraceae</taxon>
        <taxon>Tardiphaga</taxon>
    </lineage>
</organism>
<evidence type="ECO:0000313" key="4">
    <source>
        <dbReference type="Proteomes" id="UP000682843"/>
    </source>
</evidence>
<name>A0ABX8A4M0_9BRAD</name>
<keyword evidence="1" id="KW-1133">Transmembrane helix</keyword>
<dbReference type="EMBL" id="CP036498">
    <property type="protein sequence ID" value="QUS38487.1"/>
    <property type="molecule type" value="Genomic_DNA"/>
</dbReference>
<sequence length="221" mass="23947">MRRSLLICLCVTALLALYVGAGSVASHTAKISIKLEPGTSAEVSVFRLAEDRLRMRLVFQGDHARRPELGAWTTRSDGTATGRLTFDNPGAAIRILASLASGAPVPYEAMPTSGGGPGIAFRDLTASLAIRPGVWRWPPDQNGLLLQRGANTVKLDIAAVAPPLIGERVELWVDPPLGAKQTMPNVAWLWGWFLWPLLLAIQLLWAAAIWLLQRKQSARSV</sequence>